<dbReference type="EMBL" id="CAADEX010000074">
    <property type="protein sequence ID" value="VFJ58505.1"/>
    <property type="molecule type" value="Genomic_DNA"/>
</dbReference>
<dbReference type="CDD" id="cd12870">
    <property type="entry name" value="MqsA"/>
    <property type="match status" value="1"/>
</dbReference>
<organism evidence="1">
    <name type="scientific">Candidatus Kentrum sp. DK</name>
    <dbReference type="NCBI Taxonomy" id="2126562"/>
    <lineage>
        <taxon>Bacteria</taxon>
        <taxon>Pseudomonadati</taxon>
        <taxon>Pseudomonadota</taxon>
        <taxon>Gammaproteobacteria</taxon>
        <taxon>Candidatus Kentrum</taxon>
    </lineage>
</organism>
<evidence type="ECO:0000313" key="1">
    <source>
        <dbReference type="EMBL" id="VFJ56098.1"/>
    </source>
</evidence>
<evidence type="ECO:0000313" key="2">
    <source>
        <dbReference type="EMBL" id="VFJ58505.1"/>
    </source>
</evidence>
<name>A0A450SQ38_9GAMM</name>
<dbReference type="NCBIfam" id="TIGR03831">
    <property type="entry name" value="YgiT_finger"/>
    <property type="match status" value="1"/>
</dbReference>
<proteinExistence type="predicted"/>
<dbReference type="InterPro" id="IPR022453">
    <property type="entry name" value="Znf_MqsA-type"/>
</dbReference>
<dbReference type="AlphaFoldDB" id="A0A450SQ38"/>
<accession>A0A450SQ38</accession>
<sequence length="84" mass="9150">MKQNPCPVCHGGRKQVGKTTFSVDLGFGVVVVRDVPAQVCDLCGTDWIENPVAEQLERIVAQARKKHAIIEVANWSGEIHALAI</sequence>
<reference evidence="1" key="1">
    <citation type="submission" date="2019-02" db="EMBL/GenBank/DDBJ databases">
        <authorList>
            <person name="Gruber-Vodicka R. H."/>
            <person name="Seah K. B. B."/>
        </authorList>
    </citation>
    <scope>NUCLEOTIDE SEQUENCE</scope>
    <source>
        <strain evidence="1">BECK_DK161</strain>
        <strain evidence="2">BECK_DK47</strain>
    </source>
</reference>
<gene>
    <name evidence="2" type="ORF">BECKDK2373B_GA0170837_107421</name>
    <name evidence="1" type="ORF">BECKDK2373C_GA0170839_105213</name>
</gene>
<protein>
    <submittedName>
        <fullName evidence="1">YgiT-type zinc finger domain-containing protein</fullName>
    </submittedName>
</protein>
<dbReference type="Gene3D" id="3.10.20.860">
    <property type="match status" value="1"/>
</dbReference>
<dbReference type="EMBL" id="CAADEY010000052">
    <property type="protein sequence ID" value="VFJ56098.1"/>
    <property type="molecule type" value="Genomic_DNA"/>
</dbReference>